<evidence type="ECO:0000313" key="17">
    <source>
        <dbReference type="EMBL" id="KDN24293.1"/>
    </source>
</evidence>
<feature type="domain" description="TonB-dependent receptor plug" evidence="16">
    <location>
        <begin position="70"/>
        <end position="169"/>
    </location>
</feature>
<evidence type="ECO:0000256" key="3">
    <source>
        <dbReference type="ARBA" id="ARBA00022448"/>
    </source>
</evidence>
<feature type="chain" id="PRO_5001627274" evidence="14">
    <location>
        <begin position="34"/>
        <end position="941"/>
    </location>
</feature>
<keyword evidence="4 11" id="KW-1134">Transmembrane beta strand</keyword>
<dbReference type="GO" id="GO:0009279">
    <property type="term" value="C:cell outer membrane"/>
    <property type="evidence" value="ECO:0007669"/>
    <property type="project" value="UniProtKB-SubCell"/>
</dbReference>
<evidence type="ECO:0000256" key="13">
    <source>
        <dbReference type="RuleBase" id="RU003357"/>
    </source>
</evidence>
<dbReference type="NCBIfam" id="TIGR01786">
    <property type="entry name" value="TonB-hemlactrns"/>
    <property type="match status" value="1"/>
</dbReference>
<evidence type="ECO:0000256" key="12">
    <source>
        <dbReference type="PROSITE-ProRule" id="PRU10144"/>
    </source>
</evidence>
<feature type="signal peptide" evidence="14">
    <location>
        <begin position="1"/>
        <end position="33"/>
    </location>
</feature>
<evidence type="ECO:0000256" key="1">
    <source>
        <dbReference type="ARBA" id="ARBA00004571"/>
    </source>
</evidence>
<reference evidence="17 18" key="1">
    <citation type="journal article" date="2014" name="Genome Announc.">
        <title>Draft Genome Sequence of Moraxella bovoculi Strain 237T (ATCC BAA-1259T) Isolated from a Calf with Infectious Bovine Keratoconjunctivitis.</title>
        <authorList>
            <person name="Calcutt M.J."/>
            <person name="Foecking M.F."/>
            <person name="Martin N.T."/>
            <person name="Mhlanga-Mutangadura T."/>
            <person name="Reilly T.J."/>
        </authorList>
    </citation>
    <scope>NUCLEOTIDE SEQUENCE [LARGE SCALE GENOMIC DNA]</scope>
    <source>
        <strain evidence="17 18">237</strain>
    </source>
</reference>
<evidence type="ECO:0000256" key="11">
    <source>
        <dbReference type="PROSITE-ProRule" id="PRU01360"/>
    </source>
</evidence>
<dbReference type="Gene3D" id="2.40.170.20">
    <property type="entry name" value="TonB-dependent receptor, beta-barrel domain"/>
    <property type="match status" value="1"/>
</dbReference>
<feature type="short sequence motif" description="TonB C-terminal box" evidence="12">
    <location>
        <begin position="924"/>
        <end position="941"/>
    </location>
</feature>
<keyword evidence="18" id="KW-1185">Reference proteome</keyword>
<dbReference type="InterPro" id="IPR010948">
    <property type="entry name" value="TonB_lacto/transferrin_rcpt"/>
</dbReference>
<dbReference type="RefSeq" id="WP_052585416.1">
    <property type="nucleotide sequence ID" value="NZ_AOMT01000043.1"/>
</dbReference>
<dbReference type="InterPro" id="IPR037066">
    <property type="entry name" value="Plug_dom_sf"/>
</dbReference>
<proteinExistence type="inferred from homology"/>
<dbReference type="EMBL" id="AOMT01000043">
    <property type="protein sequence ID" value="KDN24293.1"/>
    <property type="molecule type" value="Genomic_DNA"/>
</dbReference>
<dbReference type="Pfam" id="PF00593">
    <property type="entry name" value="TonB_dep_Rec_b-barrel"/>
    <property type="match status" value="1"/>
</dbReference>
<dbReference type="InterPro" id="IPR010949">
    <property type="entry name" value="TonB_Hb/transfer/lactofer_rcpt"/>
</dbReference>
<evidence type="ECO:0000256" key="10">
    <source>
        <dbReference type="ARBA" id="ARBA00023237"/>
    </source>
</evidence>
<dbReference type="InterPro" id="IPR010917">
    <property type="entry name" value="TonB_rcpt_CS"/>
</dbReference>
<evidence type="ECO:0000313" key="18">
    <source>
        <dbReference type="Proteomes" id="UP000035860"/>
    </source>
</evidence>
<dbReference type="eggNOG" id="COG4771">
    <property type="taxonomic scope" value="Bacteria"/>
</dbReference>
<evidence type="ECO:0000256" key="5">
    <source>
        <dbReference type="ARBA" id="ARBA00022692"/>
    </source>
</evidence>
<evidence type="ECO:0000259" key="16">
    <source>
        <dbReference type="Pfam" id="PF07715"/>
    </source>
</evidence>
<dbReference type="InterPro" id="IPR036942">
    <property type="entry name" value="Beta-barrel_TonB_sf"/>
</dbReference>
<evidence type="ECO:0000256" key="4">
    <source>
        <dbReference type="ARBA" id="ARBA00022452"/>
    </source>
</evidence>
<dbReference type="SUPFAM" id="SSF56935">
    <property type="entry name" value="Porins"/>
    <property type="match status" value="1"/>
</dbReference>
<accession>A0A066UJ95</accession>
<dbReference type="AlphaFoldDB" id="A0A066UJ95"/>
<dbReference type="eggNOG" id="COG1629">
    <property type="taxonomic scope" value="Bacteria"/>
</dbReference>
<dbReference type="PANTHER" id="PTHR30069">
    <property type="entry name" value="TONB-DEPENDENT OUTER MEMBRANE RECEPTOR"/>
    <property type="match status" value="1"/>
</dbReference>
<dbReference type="GO" id="GO:0044718">
    <property type="term" value="P:siderophore transmembrane transport"/>
    <property type="evidence" value="ECO:0007669"/>
    <property type="project" value="TreeGrafter"/>
</dbReference>
<dbReference type="InterPro" id="IPR012910">
    <property type="entry name" value="Plug_dom"/>
</dbReference>
<keyword evidence="5 11" id="KW-0812">Transmembrane</keyword>
<dbReference type="GO" id="GO:0015344">
    <property type="term" value="F:siderophore uptake transmembrane transporter activity"/>
    <property type="evidence" value="ECO:0007669"/>
    <property type="project" value="TreeGrafter"/>
</dbReference>
<gene>
    <name evidence="17" type="ORF">MBO_09113</name>
</gene>
<keyword evidence="10 11" id="KW-0998">Cell outer membrane</keyword>
<comment type="subcellular location">
    <subcellularLocation>
        <location evidence="1 11">Cell outer membrane</location>
        <topology evidence="1 11">Multi-pass membrane protein</topology>
    </subcellularLocation>
</comment>
<dbReference type="CDD" id="cd01347">
    <property type="entry name" value="ligand_gated_channel"/>
    <property type="match status" value="1"/>
</dbReference>
<dbReference type="OrthoDB" id="9764669at2"/>
<evidence type="ECO:0000259" key="15">
    <source>
        <dbReference type="Pfam" id="PF00593"/>
    </source>
</evidence>
<evidence type="ECO:0000256" key="2">
    <source>
        <dbReference type="ARBA" id="ARBA00009810"/>
    </source>
</evidence>
<keyword evidence="8 11" id="KW-0472">Membrane</keyword>
<dbReference type="PROSITE" id="PS52016">
    <property type="entry name" value="TONB_DEPENDENT_REC_3"/>
    <property type="match status" value="1"/>
</dbReference>
<keyword evidence="9 17" id="KW-0675">Receptor</keyword>
<evidence type="ECO:0000256" key="6">
    <source>
        <dbReference type="ARBA" id="ARBA00022729"/>
    </source>
</evidence>
<sequence length="941" mass="105167">MSRLVKNSFTQHNKPTLLCVAIGMVLFGMPTFANTTEPQVELEGMTITIKPQATRKSNEITGLGKVVKRPNDIDKELVLDIRDLTRYDPGISVVEQGRGATSGYAMRGVDKNRVAIMVDGLNQAQSYLALKTEANGGAINEIEYENIKSIELSKGASSAEYGSGALGGAVGFVSKDSSDIIKDGKQWGFDSKTAYSSKNNQWMQSLAGAFKTGSFDNLLIYTHKEGQETKGHKALESYQHSYQPLTGYFDRYALTGQPDERGYTYYLIKDDCPTLDCPALPRANINRERIITRTSPALTADEKAQTQAMAYQTHTISTKDYTGVDRIHANPMDYKSQSIFYKAGYDLSDRHRVGAVLEHTKQRYNIQDMTLPAYYTKDSIGKQSLTQGSINAETGLAVGNAGIADVMGNPLSGLVFNGGLNGNWGARYSNTRFFDELHKKDRVGLFYQYKNLNRNGWIDKAKVSLDHQSLGLDSQMHRMRCQDYPNMGRCQASIDKPWSWSGTENNHYKERLTLGQLSFDKVINTAKAQHRLNTLVGFGNVKSNLERGALAFSYASGGYNHVYTQGHNGSYDKPYIYERVPVTMQHGTACDDSRTDNNSCQPRNITGKHAFIALKDHIYFGDKVDLGLGVRYDNHRFDTDDDWTAVDDYKNWSYNAGLTVRPTDYLALSYRYSNGFRVPAFYEMYGVRTGSSGALSNDTFANRTAPRPEKSTNHEFGVGVQGQFGVLEVSYFQNRYKDLIAKADVKGIHTHSDFYNIQDITLNGVNVLGKIDWYGVYDKLPDGLYSNIAYNEVKVKDRHVYDGFTLTTDPILDAIQPARVVAGIGYDAPSGKWGFNHSLTYSRAKNPDELTGSTYYGKDIAVAIDSKSSKSWYTHDLTGYFMPHKNITVRAGVYNIMDYKYSTWESVRQSSINAVNQDTGTSRARYGATGRNYKVAVEMKF</sequence>
<name>A0A066UJ95_9GAMM</name>
<keyword evidence="3 11" id="KW-0813">Transport</keyword>
<dbReference type="PROSITE" id="PS01156">
    <property type="entry name" value="TONB_DEPENDENT_REC_2"/>
    <property type="match status" value="1"/>
</dbReference>
<dbReference type="InterPro" id="IPR000531">
    <property type="entry name" value="Beta-barrel_TonB"/>
</dbReference>
<evidence type="ECO:0000256" key="8">
    <source>
        <dbReference type="ARBA" id="ARBA00023136"/>
    </source>
</evidence>
<dbReference type="Gene3D" id="2.170.130.10">
    <property type="entry name" value="TonB-dependent receptor, plug domain"/>
    <property type="match status" value="1"/>
</dbReference>
<feature type="domain" description="TonB-dependent receptor-like beta-barrel" evidence="15">
    <location>
        <begin position="408"/>
        <end position="896"/>
    </location>
</feature>
<comment type="similarity">
    <text evidence="2 11 13">Belongs to the TonB-dependent receptor family.</text>
</comment>
<dbReference type="Pfam" id="PF07715">
    <property type="entry name" value="Plug"/>
    <property type="match status" value="1"/>
</dbReference>
<evidence type="ECO:0000256" key="14">
    <source>
        <dbReference type="SAM" id="SignalP"/>
    </source>
</evidence>
<dbReference type="PANTHER" id="PTHR30069:SF54">
    <property type="entry name" value="TRANSFERRIN-BINDING PROTEIN A"/>
    <property type="match status" value="1"/>
</dbReference>
<keyword evidence="7 13" id="KW-0798">TonB box</keyword>
<protein>
    <submittedName>
        <fullName evidence="17">TonB-dependent lactoferrin and transferrin receptor</fullName>
    </submittedName>
</protein>
<dbReference type="Proteomes" id="UP000035860">
    <property type="component" value="Unassembled WGS sequence"/>
</dbReference>
<dbReference type="GO" id="GO:0015091">
    <property type="term" value="F:ferric iron transmembrane transporter activity"/>
    <property type="evidence" value="ECO:0007669"/>
    <property type="project" value="InterPro"/>
</dbReference>
<keyword evidence="6 14" id="KW-0732">Signal</keyword>
<evidence type="ECO:0000256" key="9">
    <source>
        <dbReference type="ARBA" id="ARBA00023170"/>
    </source>
</evidence>
<evidence type="ECO:0000256" key="7">
    <source>
        <dbReference type="ARBA" id="ARBA00023077"/>
    </source>
</evidence>
<dbReference type="NCBIfam" id="TIGR01776">
    <property type="entry name" value="TonB-tbp-lbp"/>
    <property type="match status" value="1"/>
</dbReference>
<organism evidence="17 18">
    <name type="scientific">Moraxella bovoculi 237</name>
    <dbReference type="NCBI Taxonomy" id="743974"/>
    <lineage>
        <taxon>Bacteria</taxon>
        <taxon>Pseudomonadati</taxon>
        <taxon>Pseudomonadota</taxon>
        <taxon>Gammaproteobacteria</taxon>
        <taxon>Moraxellales</taxon>
        <taxon>Moraxellaceae</taxon>
        <taxon>Moraxella</taxon>
    </lineage>
</organism>
<comment type="caution">
    <text evidence="17">The sequence shown here is derived from an EMBL/GenBank/DDBJ whole genome shotgun (WGS) entry which is preliminary data.</text>
</comment>
<dbReference type="InterPro" id="IPR039426">
    <property type="entry name" value="TonB-dep_rcpt-like"/>
</dbReference>